<evidence type="ECO:0000313" key="7">
    <source>
        <dbReference type="EMBL" id="GMH57681.1"/>
    </source>
</evidence>
<sequence>MKTFLSLLLSLLPLSILSSTPKPITVQPNTDKSRYTMVDSFGREVMYRGVNLMMINWNEIDGPNRPIDSELYVNACPDNESDNWTEPPICEIDYGKINNPFEHDTSPNSQNDLAQIREYGFDLIRLGVSWSILEPEPGVVNVKYLERVEQVIEWGAHQGLDFFIDFHQDFYSSSLDGGGMDGAPPWAVLNQTINEYPKWKRAVLDKVGFAWQTVAAFKTFFDNLVSPVDTTNPKGIQERYIDTFATVVKYFNDTDAVIGFEIMNEPPPSELNVVGFSDNILYPFYRRVIQAVTGVRDGMDDCESDNVVGNDCAHPDMMIHSKKLMIVEPMAVRNQLDFSTQVSKPFTEYPSIVYAPHTYSYSFTILPLKIGGYERSLRTACWEAQKIGASVMVSEFGGGNGESGMEKLSNITAQQDEHLVSSTFWVWKENKGEGGWSVWSGIDGDDDQQQDSWRRKYLSRIRPRLISGELKEIKYDPEEGVMAMKAVGVGVGVGVGGGDDDDDNGLRTEIYVPVDLGNVSDDSIVVEGAAELEGVEERGDGSRIVTVKVQQAGGEYTVKIG</sequence>
<feature type="chain" id="PRO_5040832058" description="Glycoside hydrolase family 5 domain-containing protein" evidence="5">
    <location>
        <begin position="19"/>
        <end position="561"/>
    </location>
</feature>
<dbReference type="Pfam" id="PF00150">
    <property type="entry name" value="Cellulase"/>
    <property type="match status" value="1"/>
</dbReference>
<evidence type="ECO:0000256" key="3">
    <source>
        <dbReference type="ARBA" id="ARBA00023295"/>
    </source>
</evidence>
<dbReference type="GO" id="GO:0004553">
    <property type="term" value="F:hydrolase activity, hydrolyzing O-glycosyl compounds"/>
    <property type="evidence" value="ECO:0007669"/>
    <property type="project" value="InterPro"/>
</dbReference>
<evidence type="ECO:0000256" key="5">
    <source>
        <dbReference type="SAM" id="SignalP"/>
    </source>
</evidence>
<evidence type="ECO:0000256" key="1">
    <source>
        <dbReference type="ARBA" id="ARBA00005641"/>
    </source>
</evidence>
<evidence type="ECO:0000256" key="4">
    <source>
        <dbReference type="RuleBase" id="RU361153"/>
    </source>
</evidence>
<comment type="similarity">
    <text evidence="1 4">Belongs to the glycosyl hydrolase 5 (cellulase A) family.</text>
</comment>
<gene>
    <name evidence="7" type="ORF">TL16_g02445</name>
</gene>
<dbReference type="InterPro" id="IPR052066">
    <property type="entry name" value="Glycosphingolipid_Hydrolases"/>
</dbReference>
<evidence type="ECO:0000313" key="8">
    <source>
        <dbReference type="Proteomes" id="UP001162640"/>
    </source>
</evidence>
<organism evidence="7 8">
    <name type="scientific">Triparma laevis f. inornata</name>
    <dbReference type="NCBI Taxonomy" id="1714386"/>
    <lineage>
        <taxon>Eukaryota</taxon>
        <taxon>Sar</taxon>
        <taxon>Stramenopiles</taxon>
        <taxon>Ochrophyta</taxon>
        <taxon>Bolidophyceae</taxon>
        <taxon>Parmales</taxon>
        <taxon>Triparmaceae</taxon>
        <taxon>Triparma</taxon>
    </lineage>
</organism>
<dbReference type="InterPro" id="IPR001547">
    <property type="entry name" value="Glyco_hydro_5"/>
</dbReference>
<dbReference type="EMBL" id="BLQM01000059">
    <property type="protein sequence ID" value="GMH57681.1"/>
    <property type="molecule type" value="Genomic_DNA"/>
</dbReference>
<evidence type="ECO:0000259" key="6">
    <source>
        <dbReference type="Pfam" id="PF00150"/>
    </source>
</evidence>
<dbReference type="Gene3D" id="3.20.20.80">
    <property type="entry name" value="Glycosidases"/>
    <property type="match status" value="1"/>
</dbReference>
<dbReference type="PANTHER" id="PTHR31308">
    <property type="match status" value="1"/>
</dbReference>
<reference evidence="8" key="1">
    <citation type="journal article" date="2023" name="Commun. Biol.">
        <title>Genome analysis of Parmales, the sister group of diatoms, reveals the evolutionary specialization of diatoms from phago-mixotrophs to photoautotrophs.</title>
        <authorList>
            <person name="Ban H."/>
            <person name="Sato S."/>
            <person name="Yoshikawa S."/>
            <person name="Yamada K."/>
            <person name="Nakamura Y."/>
            <person name="Ichinomiya M."/>
            <person name="Sato N."/>
            <person name="Blanc-Mathieu R."/>
            <person name="Endo H."/>
            <person name="Kuwata A."/>
            <person name="Ogata H."/>
        </authorList>
    </citation>
    <scope>NUCLEOTIDE SEQUENCE [LARGE SCALE GENOMIC DNA]</scope>
</reference>
<dbReference type="InterPro" id="IPR017853">
    <property type="entry name" value="GH"/>
</dbReference>
<dbReference type="AlphaFoldDB" id="A0A9W6ZQX9"/>
<dbReference type="GO" id="GO:0000272">
    <property type="term" value="P:polysaccharide catabolic process"/>
    <property type="evidence" value="ECO:0007669"/>
    <property type="project" value="InterPro"/>
</dbReference>
<evidence type="ECO:0000256" key="2">
    <source>
        <dbReference type="ARBA" id="ARBA00022801"/>
    </source>
</evidence>
<feature type="signal peptide" evidence="5">
    <location>
        <begin position="1"/>
        <end position="18"/>
    </location>
</feature>
<dbReference type="Proteomes" id="UP001162640">
    <property type="component" value="Unassembled WGS sequence"/>
</dbReference>
<keyword evidence="2 4" id="KW-0378">Hydrolase</keyword>
<dbReference type="PANTHER" id="PTHR31308:SF3">
    <property type="entry name" value="ENDOGLYCOCERAMIDASE"/>
    <property type="match status" value="1"/>
</dbReference>
<protein>
    <recommendedName>
        <fullName evidence="6">Glycoside hydrolase family 5 domain-containing protein</fullName>
    </recommendedName>
</protein>
<keyword evidence="3 4" id="KW-0326">Glycosidase</keyword>
<keyword evidence="5" id="KW-0732">Signal</keyword>
<name>A0A9W6ZQX9_9STRA</name>
<comment type="caution">
    <text evidence="7">The sequence shown here is derived from an EMBL/GenBank/DDBJ whole genome shotgun (WGS) entry which is preliminary data.</text>
</comment>
<feature type="domain" description="Glycoside hydrolase family 5" evidence="6">
    <location>
        <begin position="106"/>
        <end position="430"/>
    </location>
</feature>
<proteinExistence type="inferred from homology"/>
<dbReference type="SUPFAM" id="SSF51445">
    <property type="entry name" value="(Trans)glycosidases"/>
    <property type="match status" value="1"/>
</dbReference>
<accession>A0A9W6ZQX9</accession>